<keyword evidence="6" id="KW-0408">Iron</keyword>
<gene>
    <name evidence="15" type="ORF">HLH29_17735</name>
</gene>
<evidence type="ECO:0000256" key="7">
    <source>
        <dbReference type="ARBA" id="ARBA00023065"/>
    </source>
</evidence>
<evidence type="ECO:0000256" key="3">
    <source>
        <dbReference type="ARBA" id="ARBA00022452"/>
    </source>
</evidence>
<keyword evidence="9 11" id="KW-0472">Membrane</keyword>
<dbReference type="Gene3D" id="2.40.170.20">
    <property type="entry name" value="TonB-dependent receptor, beta-barrel domain"/>
    <property type="match status" value="1"/>
</dbReference>
<sequence length="805" mass="87963">MPHTPMCRRRDMAYTGSAKRLFCLSTTSLLFMWGLDGHSARADAAHTQVGKHKSPPRRIVSNNAGPAVPAKRVVGSAKRQPVAQAHGSPESLSVEARRIHHDGRNVAASTTYVSQQELRERNVTNTAELGRIAPGVMISQMGQASTSTVITIRGVANLDFSDHQESPNTVYSDGAYISFPGAIGAAMFDLDRVEIERGPQGTTGGRNTTGGSIRLISAQPTDKLTGYGQASYGSYSSFQEEGAVGGPISSTLMGRLSFQTSRQNGYIHNTLGGDFGNDRTYNARLQFLWRPSGYFEDLINFHGGYVPNVTSGIYAVIPTYTDSSNAGLSTPANEQQFQDFCAGAGFGTPPLGSLTCYGGKAPKGYPYTVSSSTPGFFQRQLYGATNTATWRGDHFVLTAISDVFSMKKRYQEDTDGTELSILNYNTSANSWQASQEINIAGHEGRWSWLAGLYYLHIDGDYRQGMFGGYPASWSTDTFYQQKVNTGAVFAQTDYRITDTLTATLGARFTVDSKSIHSFAYCSMPAALCAAGPHSAPSGYQLGGSFANEDWSGKVGLTWKPTSTVMAYGTITRGTRGVLLEAQTAIAPNAQFKDIVVKPEDLWDFETGVKTSFFHHKLDLDVGAFYYDYHNYQAYRLDVLSEALFNASAYSYGGELALTAHPIENLSFSLGTSMMHGYVRNVSMPDGSVRDQNMAFAPHWMVNSNLRYEVPVSFGHVFVQGDMSYVDSRYASTVNSPALHMPSYVLANASVGWNSVNRRWTVTFFVKNLANAFYYTDNVDITGADGSATPSFSMPRWFSGQVRYTF</sequence>
<evidence type="ECO:0000256" key="5">
    <source>
        <dbReference type="ARBA" id="ARBA00022692"/>
    </source>
</evidence>
<evidence type="ECO:0000256" key="10">
    <source>
        <dbReference type="ARBA" id="ARBA00023237"/>
    </source>
</evidence>
<keyword evidence="10 11" id="KW-0998">Cell outer membrane</keyword>
<evidence type="ECO:0000313" key="16">
    <source>
        <dbReference type="Proteomes" id="UP000525623"/>
    </source>
</evidence>
<keyword evidence="16" id="KW-1185">Reference proteome</keyword>
<dbReference type="Pfam" id="PF00593">
    <property type="entry name" value="TonB_dep_Rec_b-barrel"/>
    <property type="match status" value="1"/>
</dbReference>
<evidence type="ECO:0000256" key="6">
    <source>
        <dbReference type="ARBA" id="ARBA00023004"/>
    </source>
</evidence>
<keyword evidence="8 12" id="KW-0798">TonB box</keyword>
<evidence type="ECO:0000256" key="2">
    <source>
        <dbReference type="ARBA" id="ARBA00022448"/>
    </source>
</evidence>
<keyword evidence="15" id="KW-0675">Receptor</keyword>
<keyword evidence="5 11" id="KW-0812">Transmembrane</keyword>
<keyword evidence="3 11" id="KW-1134">Transmembrane beta strand</keyword>
<keyword evidence="2 11" id="KW-0813">Transport</keyword>
<organism evidence="15 16">
    <name type="scientific">Gluconacetobacter tumulicola</name>
    <dbReference type="NCBI Taxonomy" id="1017177"/>
    <lineage>
        <taxon>Bacteria</taxon>
        <taxon>Pseudomonadati</taxon>
        <taxon>Pseudomonadota</taxon>
        <taxon>Alphaproteobacteria</taxon>
        <taxon>Acetobacterales</taxon>
        <taxon>Acetobacteraceae</taxon>
        <taxon>Gluconacetobacter</taxon>
    </lineage>
</organism>
<dbReference type="AlphaFoldDB" id="A0A7W4P808"/>
<dbReference type="InterPro" id="IPR036942">
    <property type="entry name" value="Beta-barrel_TonB_sf"/>
</dbReference>
<keyword evidence="4" id="KW-0410">Iron transport</keyword>
<dbReference type="EMBL" id="JABEQL010000037">
    <property type="protein sequence ID" value="MBB2180971.1"/>
    <property type="molecule type" value="Genomic_DNA"/>
</dbReference>
<dbReference type="RefSeq" id="WP_182968700.1">
    <property type="nucleotide sequence ID" value="NZ_BAABGC010000057.1"/>
</dbReference>
<dbReference type="InterPro" id="IPR039426">
    <property type="entry name" value="TonB-dep_rcpt-like"/>
</dbReference>
<evidence type="ECO:0000259" key="14">
    <source>
        <dbReference type="Pfam" id="PF07715"/>
    </source>
</evidence>
<evidence type="ECO:0000256" key="8">
    <source>
        <dbReference type="ARBA" id="ARBA00023077"/>
    </source>
</evidence>
<evidence type="ECO:0000256" key="11">
    <source>
        <dbReference type="PROSITE-ProRule" id="PRU01360"/>
    </source>
</evidence>
<dbReference type="Pfam" id="PF07715">
    <property type="entry name" value="Plug"/>
    <property type="match status" value="1"/>
</dbReference>
<dbReference type="Proteomes" id="UP000525623">
    <property type="component" value="Unassembled WGS sequence"/>
</dbReference>
<evidence type="ECO:0000256" key="9">
    <source>
        <dbReference type="ARBA" id="ARBA00023136"/>
    </source>
</evidence>
<dbReference type="InterPro" id="IPR000531">
    <property type="entry name" value="Beta-barrel_TonB"/>
</dbReference>
<comment type="caution">
    <text evidence="15">The sequence shown here is derived from an EMBL/GenBank/DDBJ whole genome shotgun (WGS) entry which is preliminary data.</text>
</comment>
<dbReference type="GO" id="GO:0009279">
    <property type="term" value="C:cell outer membrane"/>
    <property type="evidence" value="ECO:0007669"/>
    <property type="project" value="UniProtKB-SubCell"/>
</dbReference>
<accession>A0A7W4P808</accession>
<name>A0A7W4P808_9PROT</name>
<dbReference type="SUPFAM" id="SSF56935">
    <property type="entry name" value="Porins"/>
    <property type="match status" value="1"/>
</dbReference>
<reference evidence="15 16" key="1">
    <citation type="submission" date="2020-04" db="EMBL/GenBank/DDBJ databases">
        <title>Description of novel Gluconacetobacter.</title>
        <authorList>
            <person name="Sombolestani A."/>
        </authorList>
    </citation>
    <scope>NUCLEOTIDE SEQUENCE [LARGE SCALE GENOMIC DNA]</scope>
    <source>
        <strain evidence="15 16">LMG 27725</strain>
    </source>
</reference>
<evidence type="ECO:0000259" key="13">
    <source>
        <dbReference type="Pfam" id="PF00593"/>
    </source>
</evidence>
<feature type="domain" description="TonB-dependent receptor plug" evidence="14">
    <location>
        <begin position="104"/>
        <end position="211"/>
    </location>
</feature>
<proteinExistence type="inferred from homology"/>
<evidence type="ECO:0000313" key="15">
    <source>
        <dbReference type="EMBL" id="MBB2180971.1"/>
    </source>
</evidence>
<dbReference type="PANTHER" id="PTHR32552">
    <property type="entry name" value="FERRICHROME IRON RECEPTOR-RELATED"/>
    <property type="match status" value="1"/>
</dbReference>
<evidence type="ECO:0000256" key="4">
    <source>
        <dbReference type="ARBA" id="ARBA00022496"/>
    </source>
</evidence>
<feature type="domain" description="TonB-dependent receptor-like beta-barrel" evidence="13">
    <location>
        <begin position="373"/>
        <end position="768"/>
    </location>
</feature>
<keyword evidence="7" id="KW-0406">Ion transport</keyword>
<protein>
    <submittedName>
        <fullName evidence="15">TonB-dependent receptor</fullName>
    </submittedName>
</protein>
<dbReference type="GO" id="GO:0006826">
    <property type="term" value="P:iron ion transport"/>
    <property type="evidence" value="ECO:0007669"/>
    <property type="project" value="UniProtKB-KW"/>
</dbReference>
<evidence type="ECO:0000256" key="12">
    <source>
        <dbReference type="RuleBase" id="RU003357"/>
    </source>
</evidence>
<dbReference type="InterPro" id="IPR012910">
    <property type="entry name" value="Plug_dom"/>
</dbReference>
<comment type="similarity">
    <text evidence="11 12">Belongs to the TonB-dependent receptor family.</text>
</comment>
<comment type="subcellular location">
    <subcellularLocation>
        <location evidence="1 11">Cell outer membrane</location>
        <topology evidence="1 11">Multi-pass membrane protein</topology>
    </subcellularLocation>
</comment>
<dbReference type="PROSITE" id="PS52016">
    <property type="entry name" value="TONB_DEPENDENT_REC_3"/>
    <property type="match status" value="1"/>
</dbReference>
<dbReference type="PANTHER" id="PTHR32552:SF81">
    <property type="entry name" value="TONB-DEPENDENT OUTER MEMBRANE RECEPTOR"/>
    <property type="match status" value="1"/>
</dbReference>
<evidence type="ECO:0000256" key="1">
    <source>
        <dbReference type="ARBA" id="ARBA00004571"/>
    </source>
</evidence>